<dbReference type="PANTHER" id="PTHR43155:SF2">
    <property type="entry name" value="CYCLIC DI-GMP PHOSPHODIESTERASE PA4108"/>
    <property type="match status" value="1"/>
</dbReference>
<comment type="caution">
    <text evidence="2">The sequence shown here is derived from an EMBL/GenBank/DDBJ whole genome shotgun (WGS) entry which is preliminary data.</text>
</comment>
<dbReference type="Proteomes" id="UP000054608">
    <property type="component" value="Unassembled WGS sequence"/>
</dbReference>
<dbReference type="AlphaFoldDB" id="A0A0W0XLR9"/>
<dbReference type="Gene3D" id="1.10.3210.10">
    <property type="entry name" value="Hypothetical protein af1432"/>
    <property type="match status" value="1"/>
</dbReference>
<evidence type="ECO:0000313" key="2">
    <source>
        <dbReference type="EMBL" id="KTD45532.1"/>
    </source>
</evidence>
<dbReference type="PANTHER" id="PTHR43155">
    <property type="entry name" value="CYCLIC DI-GMP PHOSPHODIESTERASE PA4108-RELATED"/>
    <property type="match status" value="1"/>
</dbReference>
<gene>
    <name evidence="2" type="ORF">Lrub_2329</name>
</gene>
<accession>A0A0W0XLR9</accession>
<name>A0A0W0XLR9_9GAMM</name>
<dbReference type="GO" id="GO:0008081">
    <property type="term" value="F:phosphoric diester hydrolase activity"/>
    <property type="evidence" value="ECO:0007669"/>
    <property type="project" value="UniProtKB-ARBA"/>
</dbReference>
<dbReference type="Pfam" id="PF13487">
    <property type="entry name" value="HD_5"/>
    <property type="match status" value="1"/>
</dbReference>
<dbReference type="InterPro" id="IPR003607">
    <property type="entry name" value="HD/PDEase_dom"/>
</dbReference>
<evidence type="ECO:0000259" key="1">
    <source>
        <dbReference type="PROSITE" id="PS51832"/>
    </source>
</evidence>
<dbReference type="OrthoDB" id="9764808at2"/>
<dbReference type="PATRIC" id="fig|458.5.peg.2430"/>
<organism evidence="2 3">
    <name type="scientific">Legionella rubrilucens</name>
    <dbReference type="NCBI Taxonomy" id="458"/>
    <lineage>
        <taxon>Bacteria</taxon>
        <taxon>Pseudomonadati</taxon>
        <taxon>Pseudomonadota</taxon>
        <taxon>Gammaproteobacteria</taxon>
        <taxon>Legionellales</taxon>
        <taxon>Legionellaceae</taxon>
        <taxon>Legionella</taxon>
    </lineage>
</organism>
<sequence length="147" mass="16151">MGLVHDIGKISIPAEILVKPVRLTSIEMELIKGHAQTGYDILKDVHFDAPVAEVILQHHERLDGSGYPRGLKGNDILPETRVISVADVLEAMSSHRPYRPALGIEAAVAEIQRGRGLQYDADVVDAALKLIHDNRLPLHETRPTSSD</sequence>
<protein>
    <submittedName>
        <fullName evidence="2">Metal dependent phosphohydrolase</fullName>
    </submittedName>
</protein>
<dbReference type="PROSITE" id="PS51832">
    <property type="entry name" value="HD_GYP"/>
    <property type="match status" value="1"/>
</dbReference>
<dbReference type="STRING" id="458.Lrub_2329"/>
<dbReference type="InterPro" id="IPR037522">
    <property type="entry name" value="HD_GYP_dom"/>
</dbReference>
<evidence type="ECO:0000313" key="3">
    <source>
        <dbReference type="Proteomes" id="UP000054608"/>
    </source>
</evidence>
<dbReference type="EMBL" id="LNYT01000022">
    <property type="protein sequence ID" value="KTD45532.1"/>
    <property type="molecule type" value="Genomic_DNA"/>
</dbReference>
<dbReference type="CDD" id="cd00077">
    <property type="entry name" value="HDc"/>
    <property type="match status" value="1"/>
</dbReference>
<reference evidence="2 3" key="1">
    <citation type="submission" date="2015-11" db="EMBL/GenBank/DDBJ databases">
        <title>Genomic analysis of 38 Legionella species identifies large and diverse effector repertoires.</title>
        <authorList>
            <person name="Burstein D."/>
            <person name="Amaro F."/>
            <person name="Zusman T."/>
            <person name="Lifshitz Z."/>
            <person name="Cohen O."/>
            <person name="Gilbert J.A."/>
            <person name="Pupko T."/>
            <person name="Shuman H.A."/>
            <person name="Segal G."/>
        </authorList>
    </citation>
    <scope>NUCLEOTIDE SEQUENCE [LARGE SCALE GENOMIC DNA]</scope>
    <source>
        <strain evidence="2 3">WA-270A-C2</strain>
    </source>
</reference>
<keyword evidence="2" id="KW-0378">Hydrolase</keyword>
<keyword evidence="3" id="KW-1185">Reference proteome</keyword>
<dbReference type="SUPFAM" id="SSF109604">
    <property type="entry name" value="HD-domain/PDEase-like"/>
    <property type="match status" value="1"/>
</dbReference>
<proteinExistence type="predicted"/>
<feature type="domain" description="HD-GYP" evidence="1">
    <location>
        <begin position="1"/>
        <end position="143"/>
    </location>
</feature>